<dbReference type="Gene3D" id="3.40.50.2300">
    <property type="match status" value="2"/>
</dbReference>
<keyword evidence="1" id="KW-0732">Signal</keyword>
<dbReference type="CDD" id="cd06338">
    <property type="entry name" value="PBP1_ABC_ligand_binding-like"/>
    <property type="match status" value="1"/>
</dbReference>
<dbReference type="InterPro" id="IPR051010">
    <property type="entry name" value="BCAA_transport"/>
</dbReference>
<dbReference type="PROSITE" id="PS51318">
    <property type="entry name" value="TAT"/>
    <property type="match status" value="1"/>
</dbReference>
<evidence type="ECO:0000259" key="2">
    <source>
        <dbReference type="Pfam" id="PF13458"/>
    </source>
</evidence>
<evidence type="ECO:0000313" key="3">
    <source>
        <dbReference type="EMBL" id="KKN53194.1"/>
    </source>
</evidence>
<dbReference type="PANTHER" id="PTHR30483">
    <property type="entry name" value="LEUCINE-SPECIFIC-BINDING PROTEIN"/>
    <property type="match status" value="1"/>
</dbReference>
<dbReference type="EMBL" id="LAZR01000983">
    <property type="protein sequence ID" value="KKN53194.1"/>
    <property type="molecule type" value="Genomic_DNA"/>
</dbReference>
<dbReference type="InterPro" id="IPR006311">
    <property type="entry name" value="TAT_signal"/>
</dbReference>
<feature type="domain" description="Leucine-binding protein" evidence="2">
    <location>
        <begin position="37"/>
        <end position="384"/>
    </location>
</feature>
<name>A0A0F9RE76_9ZZZZ</name>
<dbReference type="InterPro" id="IPR028082">
    <property type="entry name" value="Peripla_BP_I"/>
</dbReference>
<dbReference type="InterPro" id="IPR028081">
    <property type="entry name" value="Leu-bd"/>
</dbReference>
<evidence type="ECO:0000256" key="1">
    <source>
        <dbReference type="ARBA" id="ARBA00022729"/>
    </source>
</evidence>
<proteinExistence type="predicted"/>
<dbReference type="PANTHER" id="PTHR30483:SF37">
    <property type="entry name" value="ABC TRANSPORTER SUBSTRATE-BINDING PROTEIN"/>
    <property type="match status" value="1"/>
</dbReference>
<accession>A0A0F9RE76</accession>
<gene>
    <name evidence="3" type="ORF">LCGC14_0604740</name>
</gene>
<dbReference type="SUPFAM" id="SSF53822">
    <property type="entry name" value="Periplasmic binding protein-like I"/>
    <property type="match status" value="1"/>
</dbReference>
<comment type="caution">
    <text evidence="3">The sequence shown here is derived from an EMBL/GenBank/DDBJ whole genome shotgun (WGS) entry which is preliminary data.</text>
</comment>
<sequence>MARKISRRALLQGTALGSSAMVLGAPSVFAQASEKVIRCGVVTSLSGDNRFGGNLTRRGYDLWAEEINKLGGIEIAGERYPVKMFYGDAQSRPASGADAAVRLIIQDKVDVLFGPYTSGVTLAVQPISAKYQVPMISGSAESPNVWLPKPAFNFGMIPAVDLTSGDSIKVLAESLGSKAKTAAVVGVDEPFSKETAEGFRNGVQKTNLELLRYELFPANADLTPVISKLKADNPDIVAVGGHESVFINFVNAAVSLDYRPKALIMHYGVTSAAFISQLGEKANGVLGVSVWTAGLPYRDDLFGTASDYSELSFARWGTHPDYTEAGCSASGLVLQDAARRLGKAPPWDQKTRVELAKAIADTDIETFYGPVAFAKDGDHFHNNIKPVPVVVQIKDGKVVPVAPSNASEGDLLYPMPGAT</sequence>
<dbReference type="AlphaFoldDB" id="A0A0F9RE76"/>
<protein>
    <recommendedName>
        <fullName evidence="2">Leucine-binding protein domain-containing protein</fullName>
    </recommendedName>
</protein>
<reference evidence="3" key="1">
    <citation type="journal article" date="2015" name="Nature">
        <title>Complex archaea that bridge the gap between prokaryotes and eukaryotes.</title>
        <authorList>
            <person name="Spang A."/>
            <person name="Saw J.H."/>
            <person name="Jorgensen S.L."/>
            <person name="Zaremba-Niedzwiedzka K."/>
            <person name="Martijn J."/>
            <person name="Lind A.E."/>
            <person name="van Eijk R."/>
            <person name="Schleper C."/>
            <person name="Guy L."/>
            <person name="Ettema T.J."/>
        </authorList>
    </citation>
    <scope>NUCLEOTIDE SEQUENCE</scope>
</reference>
<organism evidence="3">
    <name type="scientific">marine sediment metagenome</name>
    <dbReference type="NCBI Taxonomy" id="412755"/>
    <lineage>
        <taxon>unclassified sequences</taxon>
        <taxon>metagenomes</taxon>
        <taxon>ecological metagenomes</taxon>
    </lineage>
</organism>
<dbReference type="Pfam" id="PF13458">
    <property type="entry name" value="Peripla_BP_6"/>
    <property type="match status" value="1"/>
</dbReference>